<dbReference type="AlphaFoldDB" id="A0A7W3J4S7"/>
<accession>A0A7W3J4S7</accession>
<dbReference type="SMART" id="SM00382">
    <property type="entry name" value="AAA"/>
    <property type="match status" value="1"/>
</dbReference>
<dbReference type="InterPro" id="IPR027417">
    <property type="entry name" value="P-loop_NTPase"/>
</dbReference>
<proteinExistence type="predicted"/>
<name>A0A7W3J4S7_9MICO</name>
<reference evidence="2 3" key="1">
    <citation type="submission" date="2020-07" db="EMBL/GenBank/DDBJ databases">
        <title>Sequencing the genomes of 1000 actinobacteria strains.</title>
        <authorList>
            <person name="Klenk H.-P."/>
        </authorList>
    </citation>
    <scope>NUCLEOTIDE SEQUENCE [LARGE SCALE GENOMIC DNA]</scope>
    <source>
        <strain evidence="2 3">DSM 44121</strain>
    </source>
</reference>
<keyword evidence="3" id="KW-1185">Reference proteome</keyword>
<dbReference type="SUPFAM" id="SSF52540">
    <property type="entry name" value="P-loop containing nucleoside triphosphate hydrolases"/>
    <property type="match status" value="1"/>
</dbReference>
<dbReference type="Proteomes" id="UP000540568">
    <property type="component" value="Unassembled WGS sequence"/>
</dbReference>
<comment type="caution">
    <text evidence="2">The sequence shown here is derived from an EMBL/GenBank/DDBJ whole genome shotgun (WGS) entry which is preliminary data.</text>
</comment>
<evidence type="ECO:0000313" key="3">
    <source>
        <dbReference type="Proteomes" id="UP000540568"/>
    </source>
</evidence>
<dbReference type="InterPro" id="IPR003593">
    <property type="entry name" value="AAA+_ATPase"/>
</dbReference>
<keyword evidence="2" id="KW-0418">Kinase</keyword>
<sequence length="220" mass="23049">MRLTTGALVERAAGLAAAAARSGEARVLGITGPPGAGKSTLAAALADGLAPGTAVVVGMDGFHLSNRVLEAHGSRARKGAIDTFDDAGYAALIDRIAGRRPGGPPVYAPEFRREIEEPVAAGTVVGDEPLVITEGNYLLATGGDWPAARARMAEVWYVDLPDDERLRRLVARHHAFGKPLPDAEAWARGTDQRNADLIATTRDTADLVVQWVEPGTDVVG</sequence>
<dbReference type="Pfam" id="PF03308">
    <property type="entry name" value="MeaB"/>
    <property type="match status" value="1"/>
</dbReference>
<dbReference type="Gene3D" id="3.40.50.300">
    <property type="entry name" value="P-loop containing nucleotide triphosphate hydrolases"/>
    <property type="match status" value="2"/>
</dbReference>
<protein>
    <submittedName>
        <fullName evidence="2">Pantothenate kinase</fullName>
    </submittedName>
</protein>
<evidence type="ECO:0000259" key="1">
    <source>
        <dbReference type="SMART" id="SM00382"/>
    </source>
</evidence>
<dbReference type="GO" id="GO:0016301">
    <property type="term" value="F:kinase activity"/>
    <property type="evidence" value="ECO:0007669"/>
    <property type="project" value="UniProtKB-KW"/>
</dbReference>
<dbReference type="NCBIfam" id="NF006743">
    <property type="entry name" value="PRK09270.1-2"/>
    <property type="match status" value="1"/>
</dbReference>
<dbReference type="EMBL" id="JACGWV010000001">
    <property type="protein sequence ID" value="MBA8806154.1"/>
    <property type="molecule type" value="Genomic_DNA"/>
</dbReference>
<keyword evidence="2" id="KW-0808">Transferase</keyword>
<feature type="domain" description="AAA+ ATPase" evidence="1">
    <location>
        <begin position="24"/>
        <end position="162"/>
    </location>
</feature>
<dbReference type="PANTHER" id="PTHR10285">
    <property type="entry name" value="URIDINE KINASE"/>
    <property type="match status" value="1"/>
</dbReference>
<organism evidence="2 3">
    <name type="scientific">Promicromonospora sukumoe</name>
    <dbReference type="NCBI Taxonomy" id="88382"/>
    <lineage>
        <taxon>Bacteria</taxon>
        <taxon>Bacillati</taxon>
        <taxon>Actinomycetota</taxon>
        <taxon>Actinomycetes</taxon>
        <taxon>Micrococcales</taxon>
        <taxon>Promicromonosporaceae</taxon>
        <taxon>Promicromonospora</taxon>
    </lineage>
</organism>
<gene>
    <name evidence="2" type="ORF">FHX71_000096</name>
</gene>
<dbReference type="RefSeq" id="WP_182613933.1">
    <property type="nucleotide sequence ID" value="NZ_BAAATF010000001.1"/>
</dbReference>
<evidence type="ECO:0000313" key="2">
    <source>
        <dbReference type="EMBL" id="MBA8806154.1"/>
    </source>
</evidence>